<feature type="chain" id="PRO_5039697780" description="Phosphate-binding protein" evidence="6">
    <location>
        <begin position="23"/>
        <end position="371"/>
    </location>
</feature>
<evidence type="ECO:0000259" key="7">
    <source>
        <dbReference type="Pfam" id="PF12849"/>
    </source>
</evidence>
<evidence type="ECO:0000256" key="4">
    <source>
        <dbReference type="PIRNR" id="PIRNR002756"/>
    </source>
</evidence>
<dbReference type="GO" id="GO:0035435">
    <property type="term" value="P:phosphate ion transmembrane transport"/>
    <property type="evidence" value="ECO:0007669"/>
    <property type="project" value="InterPro"/>
</dbReference>
<accession>A0A7W7C4Z1</accession>
<organism evidence="8 9">
    <name type="scientific">Crossiella cryophila</name>
    <dbReference type="NCBI Taxonomy" id="43355"/>
    <lineage>
        <taxon>Bacteria</taxon>
        <taxon>Bacillati</taxon>
        <taxon>Actinomycetota</taxon>
        <taxon>Actinomycetes</taxon>
        <taxon>Pseudonocardiales</taxon>
        <taxon>Pseudonocardiaceae</taxon>
        <taxon>Crossiella</taxon>
    </lineage>
</organism>
<evidence type="ECO:0000313" key="8">
    <source>
        <dbReference type="EMBL" id="MBB4674636.1"/>
    </source>
</evidence>
<dbReference type="GO" id="GO:0043190">
    <property type="term" value="C:ATP-binding cassette (ABC) transporter complex"/>
    <property type="evidence" value="ECO:0007669"/>
    <property type="project" value="InterPro"/>
</dbReference>
<feature type="binding site" evidence="5">
    <location>
        <position position="105"/>
    </location>
    <ligand>
        <name>phosphate</name>
        <dbReference type="ChEBI" id="CHEBI:43474"/>
    </ligand>
</feature>
<dbReference type="AlphaFoldDB" id="A0A7W7C4Z1"/>
<evidence type="ECO:0000313" key="9">
    <source>
        <dbReference type="Proteomes" id="UP000533598"/>
    </source>
</evidence>
<feature type="binding site" evidence="5">
    <location>
        <begin position="192"/>
        <end position="194"/>
    </location>
    <ligand>
        <name>phosphate</name>
        <dbReference type="ChEBI" id="CHEBI:43474"/>
    </ligand>
</feature>
<dbReference type="PANTHER" id="PTHR42996:SF1">
    <property type="entry name" value="PHOSPHATE-BINDING PROTEIN PSTS"/>
    <property type="match status" value="1"/>
</dbReference>
<dbReference type="PIRSF" id="PIRSF002756">
    <property type="entry name" value="PstS"/>
    <property type="match status" value="1"/>
</dbReference>
<dbReference type="Gene3D" id="3.40.190.10">
    <property type="entry name" value="Periplasmic binding protein-like II"/>
    <property type="match status" value="2"/>
</dbReference>
<feature type="binding site" evidence="5">
    <location>
        <position position="87"/>
    </location>
    <ligand>
        <name>phosphate</name>
        <dbReference type="ChEBI" id="CHEBI:43474"/>
    </ligand>
</feature>
<evidence type="ECO:0000256" key="5">
    <source>
        <dbReference type="PIRSR" id="PIRSR002756-1"/>
    </source>
</evidence>
<dbReference type="CDD" id="cd13565">
    <property type="entry name" value="PBP2_PstS"/>
    <property type="match status" value="1"/>
</dbReference>
<evidence type="ECO:0000256" key="6">
    <source>
        <dbReference type="SAM" id="SignalP"/>
    </source>
</evidence>
<comment type="similarity">
    <text evidence="1 4">Belongs to the PstS family.</text>
</comment>
<dbReference type="SUPFAM" id="SSF53850">
    <property type="entry name" value="Periplasmic binding protein-like II"/>
    <property type="match status" value="1"/>
</dbReference>
<feature type="binding site" evidence="5">
    <location>
        <begin position="57"/>
        <end position="59"/>
    </location>
    <ligand>
        <name>phosphate</name>
        <dbReference type="ChEBI" id="CHEBI:43474"/>
    </ligand>
</feature>
<evidence type="ECO:0000256" key="1">
    <source>
        <dbReference type="ARBA" id="ARBA00008725"/>
    </source>
</evidence>
<feature type="domain" description="PBP" evidence="7">
    <location>
        <begin position="50"/>
        <end position="337"/>
    </location>
</feature>
<dbReference type="Proteomes" id="UP000533598">
    <property type="component" value="Unassembled WGS sequence"/>
</dbReference>
<dbReference type="NCBIfam" id="TIGR00975">
    <property type="entry name" value="3a0107s03"/>
    <property type="match status" value="1"/>
</dbReference>
<name>A0A7W7C4Z1_9PSEU</name>
<dbReference type="PANTHER" id="PTHR42996">
    <property type="entry name" value="PHOSPHATE-BINDING PROTEIN PSTS"/>
    <property type="match status" value="1"/>
</dbReference>
<evidence type="ECO:0000256" key="2">
    <source>
        <dbReference type="ARBA" id="ARBA00022448"/>
    </source>
</evidence>
<proteinExistence type="inferred from homology"/>
<keyword evidence="6" id="KW-0732">Signal</keyword>
<keyword evidence="2 4" id="KW-0813">Transport</keyword>
<dbReference type="RefSeq" id="WP_185000735.1">
    <property type="nucleotide sequence ID" value="NZ_BAAAUI010000003.1"/>
</dbReference>
<sequence>MKIKQHAAVLGFVAAGALLLSACGSDNNAGNNTSGATSSAAGSVACGGKKSVNGDGSSAQGNAMTEFTASYVEACKDFNVAYNVSSSGDGIKNFLAKQVDFAGSDSPLKADEITKATERCAGSAPLHLPLVFGPVAIAYNLPGVELTLTPDLVAKVFSGVIKNWNDPAIKAANPSANLPEKAIGVVFRSGQSGTTDNFQKYLAAAAPQAWTKGDGKEFKGGIGDGKAKSADVASAVKATEGGITYVEVSFAKSNKLGIAKLDSGAGAVELTDATAGKAIANAKLQTATTPGDLVLDLKALYADKTAGSYPLVLVTYEIVCAKSADADTAKALKNFLTVASTTGQDRLPKIGYVPVPAEFRTKLTESIKSIS</sequence>
<dbReference type="InterPro" id="IPR050962">
    <property type="entry name" value="Phosphate-bind_PstS"/>
</dbReference>
<feature type="signal peptide" evidence="6">
    <location>
        <begin position="1"/>
        <end position="22"/>
    </location>
</feature>
<dbReference type="InterPro" id="IPR024370">
    <property type="entry name" value="PBP_domain"/>
</dbReference>
<dbReference type="EMBL" id="JACHMH010000001">
    <property type="protein sequence ID" value="MBB4674636.1"/>
    <property type="molecule type" value="Genomic_DNA"/>
</dbReference>
<evidence type="ECO:0000256" key="3">
    <source>
        <dbReference type="ARBA" id="ARBA00022592"/>
    </source>
</evidence>
<comment type="caution">
    <text evidence="8">The sequence shown here is derived from an EMBL/GenBank/DDBJ whole genome shotgun (WGS) entry which is preliminary data.</text>
</comment>
<gene>
    <name evidence="8" type="ORF">HNR67_000754</name>
</gene>
<protein>
    <recommendedName>
        <fullName evidence="4">Phosphate-binding protein</fullName>
    </recommendedName>
</protein>
<dbReference type="PROSITE" id="PS51257">
    <property type="entry name" value="PROKAR_LIPOPROTEIN"/>
    <property type="match status" value="1"/>
</dbReference>
<dbReference type="InterPro" id="IPR005673">
    <property type="entry name" value="ABC_phos-bd_PstS"/>
</dbReference>
<reference evidence="8 9" key="1">
    <citation type="submission" date="2020-08" db="EMBL/GenBank/DDBJ databases">
        <title>Sequencing the genomes of 1000 actinobacteria strains.</title>
        <authorList>
            <person name="Klenk H.-P."/>
        </authorList>
    </citation>
    <scope>NUCLEOTIDE SEQUENCE [LARGE SCALE GENOMIC DNA]</scope>
    <source>
        <strain evidence="8 9">DSM 44230</strain>
    </source>
</reference>
<dbReference type="Pfam" id="PF12849">
    <property type="entry name" value="PBP_like_2"/>
    <property type="match status" value="1"/>
</dbReference>
<keyword evidence="3 4" id="KW-0592">Phosphate transport</keyword>
<keyword evidence="9" id="KW-1185">Reference proteome</keyword>
<dbReference type="GO" id="GO:0042301">
    <property type="term" value="F:phosphate ion binding"/>
    <property type="evidence" value="ECO:0007669"/>
    <property type="project" value="InterPro"/>
</dbReference>